<dbReference type="GO" id="GO:0016301">
    <property type="term" value="F:kinase activity"/>
    <property type="evidence" value="ECO:0007669"/>
    <property type="project" value="UniProtKB-KW"/>
</dbReference>
<reference evidence="1 2" key="1">
    <citation type="submission" date="2018-11" db="EMBL/GenBank/DDBJ databases">
        <title>Genomic Encyclopedia of Type Strains, Phase IV (KMG-IV): sequencing the most valuable type-strain genomes for metagenomic binning, comparative biology and taxonomic classification.</title>
        <authorList>
            <person name="Goeker M."/>
        </authorList>
    </citation>
    <scope>NUCLEOTIDE SEQUENCE [LARGE SCALE GENOMIC DNA]</scope>
    <source>
        <strain evidence="1 2">DSM 5900</strain>
    </source>
</reference>
<proteinExistence type="predicted"/>
<dbReference type="InterPro" id="IPR011009">
    <property type="entry name" value="Kinase-like_dom_sf"/>
</dbReference>
<dbReference type="AlphaFoldDB" id="A0A3N1KQQ6"/>
<dbReference type="EMBL" id="RJKX01000015">
    <property type="protein sequence ID" value="ROP84133.1"/>
    <property type="molecule type" value="Genomic_DNA"/>
</dbReference>
<protein>
    <submittedName>
        <fullName evidence="1">Ser/Thr protein kinase RdoA (MazF antagonist)</fullName>
    </submittedName>
</protein>
<dbReference type="RefSeq" id="WP_123691823.1">
    <property type="nucleotide sequence ID" value="NZ_AP019700.1"/>
</dbReference>
<dbReference type="OrthoDB" id="6146956at2"/>
<gene>
    <name evidence="1" type="ORF">EDC65_3481</name>
</gene>
<organism evidence="1 2">
    <name type="scientific">Stella humosa</name>
    <dbReference type="NCBI Taxonomy" id="94"/>
    <lineage>
        <taxon>Bacteria</taxon>
        <taxon>Pseudomonadati</taxon>
        <taxon>Pseudomonadota</taxon>
        <taxon>Alphaproteobacteria</taxon>
        <taxon>Rhodospirillales</taxon>
        <taxon>Stellaceae</taxon>
        <taxon>Stella</taxon>
    </lineage>
</organism>
<dbReference type="Gene3D" id="3.90.1200.10">
    <property type="match status" value="1"/>
</dbReference>
<accession>A0A3N1KQQ6</accession>
<comment type="caution">
    <text evidence="1">The sequence shown here is derived from an EMBL/GenBank/DDBJ whole genome shotgun (WGS) entry which is preliminary data.</text>
</comment>
<keyword evidence="1" id="KW-0418">Kinase</keyword>
<keyword evidence="2" id="KW-1185">Reference proteome</keyword>
<evidence type="ECO:0000313" key="2">
    <source>
        <dbReference type="Proteomes" id="UP000278222"/>
    </source>
</evidence>
<dbReference type="SUPFAM" id="SSF56112">
    <property type="entry name" value="Protein kinase-like (PK-like)"/>
    <property type="match status" value="1"/>
</dbReference>
<evidence type="ECO:0000313" key="1">
    <source>
        <dbReference type="EMBL" id="ROP84133.1"/>
    </source>
</evidence>
<sequence>MPLIVDLDRLHAAIVRLPGMAGVAPDALSPLAAGGVAHDHVRILGTGLLARVPRVSQMAMAARDNLLYQAECFRRLAASGATPRLAGVIEPGCGLPMGALLVEDVAGRPARVPADLPAIATALAAIHRLPVPAERAPLVDHTDPVAGTWAVIQGQAVHFAAAPASAAVRAALDAECAWAAALVAAPPHPPAPRTLVGTDTHPGNFLIAGDGRAMFVDAEKALYGTPAIDIAHVTLATSVLWSAPDATPVGAADILAFERAWLAELPADLGNALRPWVRPMRRLTWLRSMSWFARWWVLSRDDPAWSAAALDAGLADHIRGRVRQFFTDAMVEAVRAEWLGPDPLPAP</sequence>
<dbReference type="Proteomes" id="UP000278222">
    <property type="component" value="Unassembled WGS sequence"/>
</dbReference>
<name>A0A3N1KQQ6_9PROT</name>
<keyword evidence="1" id="KW-0808">Transferase</keyword>